<organism evidence="1 2">
    <name type="scientific">Lymnaea stagnalis</name>
    <name type="common">Great pond snail</name>
    <name type="synonym">Helix stagnalis</name>
    <dbReference type="NCBI Taxonomy" id="6523"/>
    <lineage>
        <taxon>Eukaryota</taxon>
        <taxon>Metazoa</taxon>
        <taxon>Spiralia</taxon>
        <taxon>Lophotrochozoa</taxon>
        <taxon>Mollusca</taxon>
        <taxon>Gastropoda</taxon>
        <taxon>Heterobranchia</taxon>
        <taxon>Euthyneura</taxon>
        <taxon>Panpulmonata</taxon>
        <taxon>Hygrophila</taxon>
        <taxon>Lymnaeoidea</taxon>
        <taxon>Lymnaeidae</taxon>
        <taxon>Lymnaea</taxon>
    </lineage>
</organism>
<gene>
    <name evidence="1" type="ORF">GSLYS_00001956001</name>
</gene>
<evidence type="ECO:0000313" key="2">
    <source>
        <dbReference type="Proteomes" id="UP001497497"/>
    </source>
</evidence>
<comment type="caution">
    <text evidence="1">The sequence shown here is derived from an EMBL/GenBank/DDBJ whole genome shotgun (WGS) entry which is preliminary data.</text>
</comment>
<name>A0AAV2H6C8_LYMST</name>
<evidence type="ECO:0000313" key="1">
    <source>
        <dbReference type="EMBL" id="CAL1527786.1"/>
    </source>
</evidence>
<reference evidence="1 2" key="1">
    <citation type="submission" date="2024-04" db="EMBL/GenBank/DDBJ databases">
        <authorList>
            <consortium name="Genoscope - CEA"/>
            <person name="William W."/>
        </authorList>
    </citation>
    <scope>NUCLEOTIDE SEQUENCE [LARGE SCALE GENOMIC DNA]</scope>
</reference>
<dbReference type="EMBL" id="CAXITT010000022">
    <property type="protein sequence ID" value="CAL1527786.1"/>
    <property type="molecule type" value="Genomic_DNA"/>
</dbReference>
<sequence length="141" mass="15447">MAATNCERNDAANVASDFHLLGQMAQCKQENMWQRFCHCFIISFTVAKFITGSRTTGINQDIVQQVLVTETAIDAVILLEAVSYNTSAVIRRSGQWLAATKSLLIACSIKGSNCTAHLPNLKEFFSADISRPLRSFGTADV</sequence>
<dbReference type="Proteomes" id="UP001497497">
    <property type="component" value="Unassembled WGS sequence"/>
</dbReference>
<dbReference type="AlphaFoldDB" id="A0AAV2H6C8"/>
<proteinExistence type="predicted"/>
<accession>A0AAV2H6C8</accession>
<protein>
    <submittedName>
        <fullName evidence="1">Uncharacterized protein</fullName>
    </submittedName>
</protein>
<keyword evidence="2" id="KW-1185">Reference proteome</keyword>